<evidence type="ECO:0000256" key="1">
    <source>
        <dbReference type="SAM" id="MobiDB-lite"/>
    </source>
</evidence>
<dbReference type="WBParaSite" id="nRc.2.0.1.t36180-RA">
    <property type="protein sequence ID" value="nRc.2.0.1.t36180-RA"/>
    <property type="gene ID" value="nRc.2.0.1.g36180"/>
</dbReference>
<evidence type="ECO:0000313" key="3">
    <source>
        <dbReference type="WBParaSite" id="nRc.2.0.1.t36180-RA"/>
    </source>
</evidence>
<reference evidence="3" key="1">
    <citation type="submission" date="2022-11" db="UniProtKB">
        <authorList>
            <consortium name="WormBaseParasite"/>
        </authorList>
    </citation>
    <scope>IDENTIFICATION</scope>
</reference>
<keyword evidence="2" id="KW-1185">Reference proteome</keyword>
<proteinExistence type="predicted"/>
<evidence type="ECO:0000313" key="2">
    <source>
        <dbReference type="Proteomes" id="UP000887565"/>
    </source>
</evidence>
<feature type="region of interest" description="Disordered" evidence="1">
    <location>
        <begin position="1"/>
        <end position="34"/>
    </location>
</feature>
<name>A0A915KCS5_ROMCU</name>
<sequence>MHLSSEFDQTQTASDHAFLQDDDEDDRNFTPDDFRSSSSMLNYSLNFPTYQYSDQEANNKPIVAFLTWEYGRNMEILEKRASIWRKLGCATLKFMCPTNALFWNFRSRQKLIGQLTDEISSLFDGCSLENEDPRRSINSIGPPNFYSNRKDDQQKIIIYCNDWSSCVLAEDFNAKIVGDNFSKGFVYENCWPNLGRRFWPRAKSYVEWLKIDRGIKNIKNASFHPKCSSFGNLLLTSFYWLIFRLNDLWFTICRSITGSSELEKKLSTVQQPTVELYCSWKMECAENKLIKNHIDDQIRKYGSSGIYVDNSLDPNSSTFDDDYEILVRSTEFGNLKLRVAFKDPSTTNLKLTQKILALINLLSGVSQEPDCCYYCEVYPKLNLPIEVSHAFLLQLRYACTNGPFQNHKKYLSEKHFCETDGCKKIDEFCSWSESDNLGCCHRLMCRCNFFGSNCRCEPRLG</sequence>
<accession>A0A915KCS5</accession>
<protein>
    <submittedName>
        <fullName evidence="3">Uncharacterized protein</fullName>
    </submittedName>
</protein>
<organism evidence="2 3">
    <name type="scientific">Romanomermis culicivorax</name>
    <name type="common">Nematode worm</name>
    <dbReference type="NCBI Taxonomy" id="13658"/>
    <lineage>
        <taxon>Eukaryota</taxon>
        <taxon>Metazoa</taxon>
        <taxon>Ecdysozoa</taxon>
        <taxon>Nematoda</taxon>
        <taxon>Enoplea</taxon>
        <taxon>Dorylaimia</taxon>
        <taxon>Mermithida</taxon>
        <taxon>Mermithoidea</taxon>
        <taxon>Mermithidae</taxon>
        <taxon>Romanomermis</taxon>
    </lineage>
</organism>
<feature type="compositionally biased region" description="Polar residues" evidence="1">
    <location>
        <begin position="1"/>
        <end position="14"/>
    </location>
</feature>
<dbReference type="Proteomes" id="UP000887565">
    <property type="component" value="Unplaced"/>
</dbReference>
<dbReference type="AlphaFoldDB" id="A0A915KCS5"/>